<feature type="domain" description="RRM" evidence="7">
    <location>
        <begin position="120"/>
        <end position="191"/>
    </location>
</feature>
<sequence length="622" mass="69592">MPSTVKPTDGSQVAVSPVEEVANGLERVNIADKAAENGQSNGTSAHVENGKESNGSGSSDHENQRPTESAPKKERGKRRNRQVLDITLPAYQSVRSQSDGHLRDRRRRNRIDVENLEPTEKLFVGGLPINFPGEELGEHFSQFGTVVEALTKEGRTFGFVTFASIEEAEKALEVKIHKIADREVEVKRAIAANNRSHPMPSPAMVAPMSGVFYPPFVYPNMPVMPMDTSYGMMEPCASQGSCSSTSPTGSQFHNGTNYPNSHPDYEIDGQQQKKLFIGGLHWRTEDDDLRNYFQAFGQLTDAMVIKCPEKQKSRGFGFVVYASPEDAETVLHHPVHQINEKVVDVKRAVSRDLIGRLKSDTYSENNSNNLVKSKKGQDIVDEAGRHRPVDKVFVGGIAAETTRKEVKDYFEEKFEGCKVKNMDMKVDEDTGSHQSYAFITFADTDKAKAIDVVESICQSKYQRIGSHLCEVKKAHSKNARFIKNAEKKHQRERECTPANCVYSTDYTPYPMYSPIYSMYPYPMPVPVDQHGLPIGADDQSTGHYEYNGVWYPNTNLEEDNEIKEESSKKKSEESNNNGGYASPAEFSPYGYPSYYPNCGTYVPASYSPYGNFYMAPQHVSEH</sequence>
<dbReference type="Proteomes" id="UP001158576">
    <property type="component" value="Chromosome XSR"/>
</dbReference>
<dbReference type="Pfam" id="PF00076">
    <property type="entry name" value="RRM_1"/>
    <property type="match status" value="3"/>
</dbReference>
<evidence type="ECO:0000256" key="5">
    <source>
        <dbReference type="PROSITE-ProRule" id="PRU00176"/>
    </source>
</evidence>
<feature type="compositionally biased region" description="Polar residues" evidence="6">
    <location>
        <begin position="37"/>
        <end position="46"/>
    </location>
</feature>
<feature type="region of interest" description="Disordered" evidence="6">
    <location>
        <begin position="555"/>
        <end position="583"/>
    </location>
</feature>
<evidence type="ECO:0000313" key="8">
    <source>
        <dbReference type="EMBL" id="CAG5098271.1"/>
    </source>
</evidence>
<name>A0ABN7SF10_OIKDI</name>
<reference evidence="8 9" key="1">
    <citation type="submission" date="2021-04" db="EMBL/GenBank/DDBJ databases">
        <authorList>
            <person name="Bliznina A."/>
        </authorList>
    </citation>
    <scope>NUCLEOTIDE SEQUENCE [LARGE SCALE GENOMIC DNA]</scope>
</reference>
<evidence type="ECO:0000256" key="6">
    <source>
        <dbReference type="SAM" id="MobiDB-lite"/>
    </source>
</evidence>
<dbReference type="InterPro" id="IPR012677">
    <property type="entry name" value="Nucleotide-bd_a/b_plait_sf"/>
</dbReference>
<keyword evidence="2" id="KW-0963">Cytoplasm</keyword>
<protein>
    <submittedName>
        <fullName evidence="8">Oidioi.mRNA.OKI2018_I69.XSR.g15516.t1.cds</fullName>
    </submittedName>
</protein>
<gene>
    <name evidence="8" type="ORF">OKIOD_LOCUS7074</name>
</gene>
<proteinExistence type="predicted"/>
<evidence type="ECO:0000256" key="3">
    <source>
        <dbReference type="ARBA" id="ARBA00022737"/>
    </source>
</evidence>
<feature type="domain" description="RRM" evidence="7">
    <location>
        <begin position="390"/>
        <end position="476"/>
    </location>
</feature>
<organism evidence="8 9">
    <name type="scientific">Oikopleura dioica</name>
    <name type="common">Tunicate</name>
    <dbReference type="NCBI Taxonomy" id="34765"/>
    <lineage>
        <taxon>Eukaryota</taxon>
        <taxon>Metazoa</taxon>
        <taxon>Chordata</taxon>
        <taxon>Tunicata</taxon>
        <taxon>Appendicularia</taxon>
        <taxon>Copelata</taxon>
        <taxon>Oikopleuridae</taxon>
        <taxon>Oikopleura</taxon>
    </lineage>
</organism>
<evidence type="ECO:0000259" key="7">
    <source>
        <dbReference type="PROSITE" id="PS50102"/>
    </source>
</evidence>
<feature type="region of interest" description="Disordered" evidence="6">
    <location>
        <begin position="30"/>
        <end position="110"/>
    </location>
</feature>
<keyword evidence="9" id="KW-1185">Reference proteome</keyword>
<dbReference type="PANTHER" id="PTHR48032:SF18">
    <property type="entry name" value="RRM DOMAIN-CONTAINING PROTEIN"/>
    <property type="match status" value="1"/>
</dbReference>
<keyword evidence="3" id="KW-0677">Repeat</keyword>
<dbReference type="InterPro" id="IPR000504">
    <property type="entry name" value="RRM_dom"/>
</dbReference>
<evidence type="ECO:0000313" key="9">
    <source>
        <dbReference type="Proteomes" id="UP001158576"/>
    </source>
</evidence>
<dbReference type="PROSITE" id="PS50102">
    <property type="entry name" value="RRM"/>
    <property type="match status" value="3"/>
</dbReference>
<feature type="compositionally biased region" description="Basic and acidic residues" evidence="6">
    <location>
        <begin position="563"/>
        <end position="573"/>
    </location>
</feature>
<dbReference type="SMART" id="SM00360">
    <property type="entry name" value="RRM"/>
    <property type="match status" value="3"/>
</dbReference>
<feature type="domain" description="RRM" evidence="7">
    <location>
        <begin position="273"/>
        <end position="350"/>
    </location>
</feature>
<dbReference type="PANTHER" id="PTHR48032">
    <property type="entry name" value="RNA-BINDING PROTEIN MUSASHI HOMOLOG RBP6"/>
    <property type="match status" value="1"/>
</dbReference>
<evidence type="ECO:0000256" key="1">
    <source>
        <dbReference type="ARBA" id="ARBA00004496"/>
    </source>
</evidence>
<dbReference type="InterPro" id="IPR035979">
    <property type="entry name" value="RBD_domain_sf"/>
</dbReference>
<feature type="compositionally biased region" description="Basic and acidic residues" evidence="6">
    <location>
        <begin position="59"/>
        <end position="73"/>
    </location>
</feature>
<dbReference type="Gene3D" id="3.30.70.330">
    <property type="match status" value="3"/>
</dbReference>
<dbReference type="EMBL" id="OU015569">
    <property type="protein sequence ID" value="CAG5098271.1"/>
    <property type="molecule type" value="Genomic_DNA"/>
</dbReference>
<dbReference type="SUPFAM" id="SSF54928">
    <property type="entry name" value="RNA-binding domain, RBD"/>
    <property type="match status" value="3"/>
</dbReference>
<comment type="subcellular location">
    <subcellularLocation>
        <location evidence="1">Cytoplasm</location>
    </subcellularLocation>
</comment>
<evidence type="ECO:0000256" key="2">
    <source>
        <dbReference type="ARBA" id="ARBA00022490"/>
    </source>
</evidence>
<keyword evidence="4 5" id="KW-0694">RNA-binding</keyword>
<evidence type="ECO:0000256" key="4">
    <source>
        <dbReference type="ARBA" id="ARBA00022884"/>
    </source>
</evidence>
<accession>A0ABN7SF10</accession>